<evidence type="ECO:0000259" key="10">
    <source>
        <dbReference type="Pfam" id="PF00082"/>
    </source>
</evidence>
<dbReference type="GO" id="GO:0006508">
    <property type="term" value="P:proteolysis"/>
    <property type="evidence" value="ECO:0007669"/>
    <property type="project" value="UniProtKB-KW"/>
</dbReference>
<dbReference type="InterPro" id="IPR023828">
    <property type="entry name" value="Peptidase_S8_Ser-AS"/>
</dbReference>
<comment type="subcellular location">
    <subcellularLocation>
        <location evidence="1">Secreted</location>
    </subcellularLocation>
</comment>
<dbReference type="PROSITE" id="PS51892">
    <property type="entry name" value="SUBTILASE"/>
    <property type="match status" value="1"/>
</dbReference>
<feature type="domain" description="Subtilisin-like protease fibronectin type-III" evidence="12">
    <location>
        <begin position="662"/>
        <end position="759"/>
    </location>
</feature>
<dbReference type="EMBL" id="JAWXYG010000003">
    <property type="protein sequence ID" value="KAK4277900.1"/>
    <property type="molecule type" value="Genomic_DNA"/>
</dbReference>
<keyword evidence="5" id="KW-0732">Signal</keyword>
<keyword evidence="6 9" id="KW-0378">Hydrolase</keyword>
<gene>
    <name evidence="13" type="ORF">QN277_015821</name>
</gene>
<dbReference type="InterPro" id="IPR015500">
    <property type="entry name" value="Peptidase_S8_subtilisin-rel"/>
</dbReference>
<evidence type="ECO:0000256" key="9">
    <source>
        <dbReference type="PROSITE-ProRule" id="PRU01240"/>
    </source>
</evidence>
<evidence type="ECO:0000256" key="4">
    <source>
        <dbReference type="ARBA" id="ARBA00022670"/>
    </source>
</evidence>
<proteinExistence type="inferred from homology"/>
<dbReference type="AlphaFoldDB" id="A0AAE1MUA5"/>
<evidence type="ECO:0008006" key="15">
    <source>
        <dbReference type="Google" id="ProtNLM"/>
    </source>
</evidence>
<dbReference type="Pfam" id="PF00082">
    <property type="entry name" value="Peptidase_S8"/>
    <property type="match status" value="1"/>
</dbReference>
<dbReference type="InterPro" id="IPR022398">
    <property type="entry name" value="Peptidase_S8_His-AS"/>
</dbReference>
<dbReference type="PROSITE" id="PS00137">
    <property type="entry name" value="SUBTILASE_HIS"/>
    <property type="match status" value="1"/>
</dbReference>
<dbReference type="PROSITE" id="PS00138">
    <property type="entry name" value="SUBTILASE_SER"/>
    <property type="match status" value="1"/>
</dbReference>
<dbReference type="InterPro" id="IPR041469">
    <property type="entry name" value="Subtilisin-like_FN3"/>
</dbReference>
<evidence type="ECO:0000313" key="14">
    <source>
        <dbReference type="Proteomes" id="UP001293593"/>
    </source>
</evidence>
<dbReference type="Gene3D" id="3.40.50.200">
    <property type="entry name" value="Peptidase S8/S53 domain"/>
    <property type="match status" value="1"/>
</dbReference>
<keyword evidence="4 9" id="KW-0645">Protease</keyword>
<dbReference type="SUPFAM" id="SSF52743">
    <property type="entry name" value="Subtilisin-like"/>
    <property type="match status" value="1"/>
</dbReference>
<dbReference type="CDD" id="cd02120">
    <property type="entry name" value="PA_subtilisin_like"/>
    <property type="match status" value="1"/>
</dbReference>
<evidence type="ECO:0000259" key="11">
    <source>
        <dbReference type="Pfam" id="PF05922"/>
    </source>
</evidence>
<dbReference type="CDD" id="cd04852">
    <property type="entry name" value="Peptidases_S8_3"/>
    <property type="match status" value="1"/>
</dbReference>
<evidence type="ECO:0000256" key="3">
    <source>
        <dbReference type="ARBA" id="ARBA00022525"/>
    </source>
</evidence>
<reference evidence="13" key="1">
    <citation type="submission" date="2023-10" db="EMBL/GenBank/DDBJ databases">
        <title>Chromosome-level genome of the transformable northern wattle, Acacia crassicarpa.</title>
        <authorList>
            <person name="Massaro I."/>
            <person name="Sinha N.R."/>
            <person name="Poethig S."/>
            <person name="Leichty A.R."/>
        </authorList>
    </citation>
    <scope>NUCLEOTIDE SEQUENCE</scope>
    <source>
        <strain evidence="13">Acra3RX</strain>
        <tissue evidence="13">Leaf</tissue>
    </source>
</reference>
<dbReference type="InterPro" id="IPR045051">
    <property type="entry name" value="SBT"/>
</dbReference>
<feature type="domain" description="Inhibitor I9" evidence="11">
    <location>
        <begin position="59"/>
        <end position="132"/>
    </location>
</feature>
<keyword evidence="7 9" id="KW-0720">Serine protease</keyword>
<feature type="domain" description="Peptidase S8/S53" evidence="10">
    <location>
        <begin position="157"/>
        <end position="607"/>
    </location>
</feature>
<dbReference type="GO" id="GO:0005576">
    <property type="term" value="C:extracellular region"/>
    <property type="evidence" value="ECO:0007669"/>
    <property type="project" value="UniProtKB-SubCell"/>
</dbReference>
<evidence type="ECO:0000256" key="5">
    <source>
        <dbReference type="ARBA" id="ARBA00022729"/>
    </source>
</evidence>
<dbReference type="Gene3D" id="2.60.40.2310">
    <property type="match status" value="1"/>
</dbReference>
<evidence type="ECO:0000256" key="8">
    <source>
        <dbReference type="PIRSR" id="PIRSR615500-1"/>
    </source>
</evidence>
<dbReference type="Proteomes" id="UP001293593">
    <property type="component" value="Unassembled WGS sequence"/>
</dbReference>
<dbReference type="InterPro" id="IPR034197">
    <property type="entry name" value="Peptidases_S8_3"/>
</dbReference>
<feature type="active site" description="Charge relay system" evidence="8 9">
    <location>
        <position position="226"/>
    </location>
</feature>
<dbReference type="GO" id="GO:0004252">
    <property type="term" value="F:serine-type endopeptidase activity"/>
    <property type="evidence" value="ECO:0007669"/>
    <property type="project" value="UniProtKB-UniRule"/>
</dbReference>
<evidence type="ECO:0000256" key="7">
    <source>
        <dbReference type="ARBA" id="ARBA00022825"/>
    </source>
</evidence>
<dbReference type="GO" id="GO:0009609">
    <property type="term" value="P:response to symbiotic bacterium"/>
    <property type="evidence" value="ECO:0007669"/>
    <property type="project" value="UniProtKB-ARBA"/>
</dbReference>
<evidence type="ECO:0000313" key="13">
    <source>
        <dbReference type="EMBL" id="KAK4277900.1"/>
    </source>
</evidence>
<keyword evidence="3" id="KW-0964">Secreted</keyword>
<accession>A0AAE1MUA5</accession>
<dbReference type="InterPro" id="IPR037045">
    <property type="entry name" value="S8pro/Inhibitor_I9_sf"/>
</dbReference>
<dbReference type="Gene3D" id="3.50.30.30">
    <property type="match status" value="1"/>
</dbReference>
<dbReference type="FunFam" id="3.40.50.200:FF:000006">
    <property type="entry name" value="Subtilisin-like protease SBT1.5"/>
    <property type="match status" value="1"/>
</dbReference>
<dbReference type="Pfam" id="PF05922">
    <property type="entry name" value="Inhibitor_I9"/>
    <property type="match status" value="1"/>
</dbReference>
<evidence type="ECO:0000256" key="6">
    <source>
        <dbReference type="ARBA" id="ARBA00022801"/>
    </source>
</evidence>
<feature type="active site" description="Charge relay system" evidence="8 9">
    <location>
        <position position="556"/>
    </location>
</feature>
<comment type="similarity">
    <text evidence="2 9">Belongs to the peptidase S8 family.</text>
</comment>
<keyword evidence="14" id="KW-1185">Reference proteome</keyword>
<organism evidence="13 14">
    <name type="scientific">Acacia crassicarpa</name>
    <name type="common">northern wattle</name>
    <dbReference type="NCBI Taxonomy" id="499986"/>
    <lineage>
        <taxon>Eukaryota</taxon>
        <taxon>Viridiplantae</taxon>
        <taxon>Streptophyta</taxon>
        <taxon>Embryophyta</taxon>
        <taxon>Tracheophyta</taxon>
        <taxon>Spermatophyta</taxon>
        <taxon>Magnoliopsida</taxon>
        <taxon>eudicotyledons</taxon>
        <taxon>Gunneridae</taxon>
        <taxon>Pentapetalae</taxon>
        <taxon>rosids</taxon>
        <taxon>fabids</taxon>
        <taxon>Fabales</taxon>
        <taxon>Fabaceae</taxon>
        <taxon>Caesalpinioideae</taxon>
        <taxon>mimosoid clade</taxon>
        <taxon>Acacieae</taxon>
        <taxon>Acacia</taxon>
    </lineage>
</organism>
<dbReference type="Gene3D" id="3.30.70.80">
    <property type="entry name" value="Peptidase S8 propeptide/proteinase inhibitor I9"/>
    <property type="match status" value="1"/>
</dbReference>
<sequence length="763" mass="83143">MHETHIKTSGPQYTETHFKIYRSFGNLNMFSLRSWRLLFSLVFSFLILQAHGHDPKIETYIVYMGDHPKEMHVAELHHMNMVQKVLGRNFAPEALLHSYKKSFNAFAVRLTQEQAERMAEMDGVISVFQSKTHKPQTTRSWDFIGFPRKVNRSSLESDVIIGVIDYGIWPESDSFNDHGFSSPPKKWKGSCQNITCNNKIIGAKYFRVDGSFGKDDIISPRDSYGHGTHCASTVAGNWVNSAGLFGLGKGTARGGVPSARIAVYKPCWSLGCETADILAAFDEAIFDGVDILSVSLGAQSVVHPDLFQDVFAIGAFHAMKKGILTSTSAGNLGSELSTMTSFAPWSLSVAASTIDRKYSTKVQLGNGRVFEGVSMNTFDLHHKTYPLIYSGDAPNITGGFNSSRSRLCEQNSLDEAKVKGKIVLCDSLPNDLASLSGAAGFLLAGFFETDAASLFRFPLPFAVLTLTDGISILSYLNFTSNPTVAIYKTNEGKDSLAPYVASFSSRGPNMITPNILKPDIAAPGVDIIAAWPSITPISEVEGDKRLSKFNIISGTSMACPHATAAAAYVKSFHPTWSPAAIKSALMTTATPMSPALNPEAELAYGAGQINPIKAVSPGLVYDISESDYVRFLCGQGYNRTSLRSITDEEVNCKKIENETVWDLNLPSFALKRNISVSFSSVFHRTVTNVVATKSVYKAEVIVPRSLLTIQVTPSVLSFSSVGEKKSFTVLIEGTINMEIVSASLTWDDGNSQVRSPIVVYGTQ</sequence>
<dbReference type="PANTHER" id="PTHR10795">
    <property type="entry name" value="PROPROTEIN CONVERTASE SUBTILISIN/KEXIN"/>
    <property type="match status" value="1"/>
</dbReference>
<evidence type="ECO:0000256" key="1">
    <source>
        <dbReference type="ARBA" id="ARBA00004613"/>
    </source>
</evidence>
<dbReference type="PRINTS" id="PR00723">
    <property type="entry name" value="SUBTILISIN"/>
</dbReference>
<evidence type="ECO:0000256" key="2">
    <source>
        <dbReference type="ARBA" id="ARBA00011073"/>
    </source>
</evidence>
<protein>
    <recommendedName>
        <fullName evidence="15">Cucumisin</fullName>
    </recommendedName>
</protein>
<evidence type="ECO:0000259" key="12">
    <source>
        <dbReference type="Pfam" id="PF17766"/>
    </source>
</evidence>
<comment type="caution">
    <text evidence="13">The sequence shown here is derived from an EMBL/GenBank/DDBJ whole genome shotgun (WGS) entry which is preliminary data.</text>
</comment>
<dbReference type="InterPro" id="IPR000209">
    <property type="entry name" value="Peptidase_S8/S53_dom"/>
</dbReference>
<dbReference type="InterPro" id="IPR036852">
    <property type="entry name" value="Peptidase_S8/S53_dom_sf"/>
</dbReference>
<dbReference type="InterPro" id="IPR010259">
    <property type="entry name" value="S8pro/Inhibitor_I9"/>
</dbReference>
<dbReference type="Pfam" id="PF17766">
    <property type="entry name" value="fn3_6"/>
    <property type="match status" value="1"/>
</dbReference>
<name>A0AAE1MUA5_9FABA</name>
<feature type="active site" description="Charge relay system" evidence="8 9">
    <location>
        <position position="165"/>
    </location>
</feature>